<name>A0A1U7DAK2_9RHOB</name>
<keyword evidence="3" id="KW-1185">Reference proteome</keyword>
<dbReference type="AlphaFoldDB" id="A0A1U7DAK2"/>
<evidence type="ECO:0000256" key="1">
    <source>
        <dbReference type="SAM" id="MobiDB-lite"/>
    </source>
</evidence>
<gene>
    <name evidence="2" type="ORF">Ga0080559_TMP4411</name>
</gene>
<accession>A0A1U7DAK2</accession>
<evidence type="ECO:0000313" key="2">
    <source>
        <dbReference type="EMBL" id="APX25207.1"/>
    </source>
</evidence>
<reference evidence="2 3" key="1">
    <citation type="submission" date="2016-03" db="EMBL/GenBank/DDBJ databases">
        <title>Deep-sea bacteria in the southern Pacific.</title>
        <authorList>
            <person name="Tang K."/>
        </authorList>
    </citation>
    <scope>NUCLEOTIDE SEQUENCE [LARGE SCALE GENOMIC DNA]</scope>
    <source>
        <strain evidence="2 3">JLT2016</strain>
    </source>
</reference>
<dbReference type="STRING" id="1229727.Ga0080559_TMP4411"/>
<feature type="region of interest" description="Disordered" evidence="1">
    <location>
        <begin position="28"/>
        <end position="70"/>
    </location>
</feature>
<proteinExistence type="predicted"/>
<protein>
    <submittedName>
        <fullName evidence="2">Uncharacterized protein</fullName>
    </submittedName>
</protein>
<feature type="compositionally biased region" description="Basic and acidic residues" evidence="1">
    <location>
        <begin position="29"/>
        <end position="58"/>
    </location>
</feature>
<dbReference type="Proteomes" id="UP000186559">
    <property type="component" value="Chromosome"/>
</dbReference>
<dbReference type="KEGG" id="tpro:Ga0080559_TMP4411"/>
<organism evidence="2 3">
    <name type="scientific">Salipiger profundus</name>
    <dbReference type="NCBI Taxonomy" id="1229727"/>
    <lineage>
        <taxon>Bacteria</taxon>
        <taxon>Pseudomonadati</taxon>
        <taxon>Pseudomonadota</taxon>
        <taxon>Alphaproteobacteria</taxon>
        <taxon>Rhodobacterales</taxon>
        <taxon>Roseobacteraceae</taxon>
        <taxon>Salipiger</taxon>
    </lineage>
</organism>
<sequence>MPLPDPTARLPVRRAGRFAFRAGAGGTRFDSKEKLARASESENNPGEDHGTVARRVESRSGQCGNACLTR</sequence>
<evidence type="ECO:0000313" key="3">
    <source>
        <dbReference type="Proteomes" id="UP000186559"/>
    </source>
</evidence>
<dbReference type="EMBL" id="CP014796">
    <property type="protein sequence ID" value="APX25207.1"/>
    <property type="molecule type" value="Genomic_DNA"/>
</dbReference>